<evidence type="ECO:0000256" key="3">
    <source>
        <dbReference type="PIRSR" id="PIRSR000193-1"/>
    </source>
</evidence>
<dbReference type="HAMAP" id="MF_01925">
    <property type="entry name" value="P5C_reductase"/>
    <property type="match status" value="1"/>
</dbReference>
<evidence type="ECO:0000256" key="1">
    <source>
        <dbReference type="ARBA" id="ARBA00005525"/>
    </source>
</evidence>
<accession>A0A235B5V1</accession>
<comment type="catalytic activity">
    <reaction evidence="2">
        <text>L-proline + NADP(+) = (S)-1-pyrroline-5-carboxylate + NADPH + 2 H(+)</text>
        <dbReference type="Rhea" id="RHEA:14109"/>
        <dbReference type="ChEBI" id="CHEBI:15378"/>
        <dbReference type="ChEBI" id="CHEBI:17388"/>
        <dbReference type="ChEBI" id="CHEBI:57783"/>
        <dbReference type="ChEBI" id="CHEBI:58349"/>
        <dbReference type="ChEBI" id="CHEBI:60039"/>
        <dbReference type="EC" id="1.5.1.2"/>
    </reaction>
</comment>
<comment type="subcellular location">
    <subcellularLocation>
        <location evidence="2">Cytoplasm</location>
    </subcellularLocation>
</comment>
<organism evidence="6 7">
    <name type="scientific">Paludifilum halophilum</name>
    <dbReference type="NCBI Taxonomy" id="1642702"/>
    <lineage>
        <taxon>Bacteria</taxon>
        <taxon>Bacillati</taxon>
        <taxon>Bacillota</taxon>
        <taxon>Bacilli</taxon>
        <taxon>Bacillales</taxon>
        <taxon>Thermoactinomycetaceae</taxon>
        <taxon>Paludifilum</taxon>
    </lineage>
</organism>
<proteinExistence type="inferred from homology"/>
<dbReference type="GO" id="GO:0055129">
    <property type="term" value="P:L-proline biosynthetic process"/>
    <property type="evidence" value="ECO:0007669"/>
    <property type="project" value="UniProtKB-UniRule"/>
</dbReference>
<dbReference type="InterPro" id="IPR029036">
    <property type="entry name" value="P5CR_dimer"/>
</dbReference>
<evidence type="ECO:0000256" key="2">
    <source>
        <dbReference type="HAMAP-Rule" id="MF_01925"/>
    </source>
</evidence>
<keyword evidence="2" id="KW-0963">Cytoplasm</keyword>
<dbReference type="PANTHER" id="PTHR11645">
    <property type="entry name" value="PYRROLINE-5-CARBOXYLATE REDUCTASE"/>
    <property type="match status" value="1"/>
</dbReference>
<dbReference type="PROSITE" id="PS00521">
    <property type="entry name" value="P5CR"/>
    <property type="match status" value="1"/>
</dbReference>
<name>A0A235B5V1_9BACL</name>
<dbReference type="GO" id="GO:0005737">
    <property type="term" value="C:cytoplasm"/>
    <property type="evidence" value="ECO:0007669"/>
    <property type="project" value="UniProtKB-SubCell"/>
</dbReference>
<dbReference type="OrthoDB" id="9805754at2"/>
<evidence type="ECO:0000259" key="4">
    <source>
        <dbReference type="Pfam" id="PF03807"/>
    </source>
</evidence>
<dbReference type="InterPro" id="IPR028939">
    <property type="entry name" value="P5C_Rdtase_cat_N"/>
</dbReference>
<keyword evidence="7" id="KW-1185">Reference proteome</keyword>
<comment type="pathway">
    <text evidence="2">Amino-acid biosynthesis; L-proline biosynthesis; L-proline from L-glutamate 5-semialdehyde: step 1/1.</text>
</comment>
<dbReference type="InterPro" id="IPR000304">
    <property type="entry name" value="Pyrroline-COOH_reductase"/>
</dbReference>
<reference evidence="6 7" key="1">
    <citation type="submission" date="2017-07" db="EMBL/GenBank/DDBJ databases">
        <title>The genome sequence of Paludifilum halophilum highlights mechanisms for microbial adaptation to high salt environemnts.</title>
        <authorList>
            <person name="Belbahri L."/>
        </authorList>
    </citation>
    <scope>NUCLEOTIDE SEQUENCE [LARGE SCALE GENOMIC DNA]</scope>
    <source>
        <strain evidence="6 7">DSM 102817</strain>
    </source>
</reference>
<dbReference type="Pfam" id="PF03807">
    <property type="entry name" value="F420_oxidored"/>
    <property type="match status" value="1"/>
</dbReference>
<keyword evidence="2 3" id="KW-0521">NADP</keyword>
<dbReference type="InterPro" id="IPR036291">
    <property type="entry name" value="NAD(P)-bd_dom_sf"/>
</dbReference>
<sequence>MNVGFIGTGNMGRTLVEAFIRSGKLKPSDIIINNRTRSKADRLAETHPGLRIADNSRELVRETPLFFLCIKPGEFRPVLDEIRETVRSEQIAVSITSPVMIRDLEEWLPAKVAKIIPSINHAVLAGNSLFVPGNRLTADDQQMLWNLFSAISQPLRIEEEHTRIASDLASCSPAFFAQLLESLANTAVKETGIPQSSALSLVNQMTQGLARLLAEGGFTLQSLQERVAVPGGITREGLDLLNKEVSPVFHELIQLTHAKYDHDVKKVKHSLGHTAKKNM</sequence>
<dbReference type="SUPFAM" id="SSF51735">
    <property type="entry name" value="NAD(P)-binding Rossmann-fold domains"/>
    <property type="match status" value="1"/>
</dbReference>
<comment type="caution">
    <text evidence="6">The sequence shown here is derived from an EMBL/GenBank/DDBJ whole genome shotgun (WGS) entry which is preliminary data.</text>
</comment>
<dbReference type="EMBL" id="NOWF01000005">
    <property type="protein sequence ID" value="OYD07622.1"/>
    <property type="molecule type" value="Genomic_DNA"/>
</dbReference>
<dbReference type="Proteomes" id="UP000215459">
    <property type="component" value="Unassembled WGS sequence"/>
</dbReference>
<dbReference type="AlphaFoldDB" id="A0A235B5V1"/>
<keyword evidence="2" id="KW-0560">Oxidoreductase</keyword>
<dbReference type="GO" id="GO:0004735">
    <property type="term" value="F:pyrroline-5-carboxylate reductase activity"/>
    <property type="evidence" value="ECO:0007669"/>
    <property type="project" value="UniProtKB-UniRule"/>
</dbReference>
<comment type="catalytic activity">
    <reaction evidence="2">
        <text>L-proline + NAD(+) = (S)-1-pyrroline-5-carboxylate + NADH + 2 H(+)</text>
        <dbReference type="Rhea" id="RHEA:14105"/>
        <dbReference type="ChEBI" id="CHEBI:15378"/>
        <dbReference type="ChEBI" id="CHEBI:17388"/>
        <dbReference type="ChEBI" id="CHEBI:57540"/>
        <dbReference type="ChEBI" id="CHEBI:57945"/>
        <dbReference type="ChEBI" id="CHEBI:60039"/>
        <dbReference type="EC" id="1.5.1.2"/>
    </reaction>
</comment>
<dbReference type="Pfam" id="PF14748">
    <property type="entry name" value="P5CR_dimer"/>
    <property type="match status" value="1"/>
</dbReference>
<dbReference type="EC" id="1.5.1.2" evidence="2"/>
<feature type="domain" description="Pyrroline-5-carboxylate reductase dimerisation" evidence="5">
    <location>
        <begin position="159"/>
        <end position="259"/>
    </location>
</feature>
<dbReference type="InterPro" id="IPR008927">
    <property type="entry name" value="6-PGluconate_DH-like_C_sf"/>
</dbReference>
<evidence type="ECO:0000313" key="6">
    <source>
        <dbReference type="EMBL" id="OYD07622.1"/>
    </source>
</evidence>
<comment type="function">
    <text evidence="2">Catalyzes the reduction of 1-pyrroline-5-carboxylate (PCA) to L-proline.</text>
</comment>
<dbReference type="Gene3D" id="1.10.3730.10">
    <property type="entry name" value="ProC C-terminal domain-like"/>
    <property type="match status" value="1"/>
</dbReference>
<dbReference type="SUPFAM" id="SSF48179">
    <property type="entry name" value="6-phosphogluconate dehydrogenase C-terminal domain-like"/>
    <property type="match status" value="1"/>
</dbReference>
<dbReference type="InterPro" id="IPR053790">
    <property type="entry name" value="P5CR-like_CS"/>
</dbReference>
<keyword evidence="2" id="KW-0641">Proline biosynthesis</keyword>
<dbReference type="PANTHER" id="PTHR11645:SF51">
    <property type="entry name" value="COME OPERON PROTEIN 4"/>
    <property type="match status" value="1"/>
</dbReference>
<dbReference type="RefSeq" id="WP_094264293.1">
    <property type="nucleotide sequence ID" value="NZ_NOWF01000005.1"/>
</dbReference>
<dbReference type="UniPathway" id="UPA00098">
    <property type="reaction ID" value="UER00361"/>
</dbReference>
<dbReference type="NCBIfam" id="NF005814">
    <property type="entry name" value="PRK07680.1"/>
    <property type="match status" value="1"/>
</dbReference>
<feature type="binding site" evidence="3">
    <location>
        <begin position="6"/>
        <end position="11"/>
    </location>
    <ligand>
        <name>NADP(+)</name>
        <dbReference type="ChEBI" id="CHEBI:58349"/>
    </ligand>
</feature>
<gene>
    <name evidence="2" type="primary">proC</name>
    <name evidence="6" type="ORF">CHM34_09070</name>
</gene>
<protein>
    <recommendedName>
        <fullName evidence="2">Pyrroline-5-carboxylate reductase</fullName>
        <shortName evidence="2">P5C reductase</shortName>
        <shortName evidence="2">P5CR</shortName>
        <ecNumber evidence="2">1.5.1.2</ecNumber>
    </recommendedName>
    <alternativeName>
        <fullName evidence="2">PCA reductase</fullName>
    </alternativeName>
</protein>
<comment type="similarity">
    <text evidence="1 2">Belongs to the pyrroline-5-carboxylate reductase family.</text>
</comment>
<dbReference type="PIRSF" id="PIRSF000193">
    <property type="entry name" value="Pyrrol-5-carb_rd"/>
    <property type="match status" value="1"/>
</dbReference>
<dbReference type="Gene3D" id="3.40.50.720">
    <property type="entry name" value="NAD(P)-binding Rossmann-like Domain"/>
    <property type="match status" value="1"/>
</dbReference>
<evidence type="ECO:0000313" key="7">
    <source>
        <dbReference type="Proteomes" id="UP000215459"/>
    </source>
</evidence>
<evidence type="ECO:0000259" key="5">
    <source>
        <dbReference type="Pfam" id="PF14748"/>
    </source>
</evidence>
<feature type="domain" description="Pyrroline-5-carboxylate reductase catalytic N-terminal" evidence="4">
    <location>
        <begin position="3"/>
        <end position="97"/>
    </location>
</feature>
<keyword evidence="2" id="KW-0028">Amino-acid biosynthesis</keyword>